<dbReference type="InterPro" id="IPR012657">
    <property type="entry name" value="23S_rRNA-intervening_sequence"/>
</dbReference>
<dbReference type="Proteomes" id="UP000030185">
    <property type="component" value="Unassembled WGS sequence"/>
</dbReference>
<dbReference type="EMBL" id="BBLT01000010">
    <property type="protein sequence ID" value="GAL86987.1"/>
    <property type="molecule type" value="Genomic_DNA"/>
</dbReference>
<accession>A0A098LKU7</accession>
<dbReference type="OrthoDB" id="285993at2"/>
<evidence type="ECO:0008006" key="3">
    <source>
        <dbReference type="Google" id="ProtNLM"/>
    </source>
</evidence>
<keyword evidence="2" id="KW-1185">Reference proteome</keyword>
<dbReference type="eggNOG" id="ENOG5032RWC">
    <property type="taxonomic scope" value="Bacteria"/>
</dbReference>
<dbReference type="InterPro" id="IPR036583">
    <property type="entry name" value="23S_rRNA_IVS_sf"/>
</dbReference>
<protein>
    <recommendedName>
        <fullName evidence="3">Four helix bundle protein</fullName>
    </recommendedName>
</protein>
<proteinExistence type="predicted"/>
<dbReference type="PANTHER" id="PTHR38471">
    <property type="entry name" value="FOUR HELIX BUNDLE PROTEIN"/>
    <property type="match status" value="1"/>
</dbReference>
<reference evidence="1 2" key="1">
    <citation type="submission" date="2014-09" db="EMBL/GenBank/DDBJ databases">
        <title>Sporocytophaga myxococcoides PG-01 genome sequencing.</title>
        <authorList>
            <person name="Liu L."/>
            <person name="Gao P.J."/>
            <person name="Chen G.J."/>
            <person name="Wang L.S."/>
        </authorList>
    </citation>
    <scope>NUCLEOTIDE SEQUENCE [LARGE SCALE GENOMIC DNA]</scope>
    <source>
        <strain evidence="1 2">PG-01</strain>
    </source>
</reference>
<gene>
    <name evidence="1" type="ORF">MYP_4217</name>
</gene>
<comment type="caution">
    <text evidence="1">The sequence shown here is derived from an EMBL/GenBank/DDBJ whole genome shotgun (WGS) entry which is preliminary data.</text>
</comment>
<dbReference type="NCBIfam" id="TIGR02436">
    <property type="entry name" value="four helix bundle protein"/>
    <property type="match status" value="1"/>
</dbReference>
<dbReference type="SUPFAM" id="SSF158446">
    <property type="entry name" value="IVS-encoded protein-like"/>
    <property type="match status" value="1"/>
</dbReference>
<dbReference type="RefSeq" id="WP_045467597.1">
    <property type="nucleotide sequence ID" value="NZ_BBLT01000010.1"/>
</dbReference>
<dbReference type="AlphaFoldDB" id="A0A098LKU7"/>
<name>A0A098LKU7_9BACT</name>
<organism evidence="1 2">
    <name type="scientific">Sporocytophaga myxococcoides</name>
    <dbReference type="NCBI Taxonomy" id="153721"/>
    <lineage>
        <taxon>Bacteria</taxon>
        <taxon>Pseudomonadati</taxon>
        <taxon>Bacteroidota</taxon>
        <taxon>Cytophagia</taxon>
        <taxon>Cytophagales</taxon>
        <taxon>Cytophagaceae</taxon>
        <taxon>Sporocytophaga</taxon>
    </lineage>
</organism>
<dbReference type="Gene3D" id="1.20.1440.60">
    <property type="entry name" value="23S rRNA-intervening sequence"/>
    <property type="match status" value="1"/>
</dbReference>
<evidence type="ECO:0000313" key="2">
    <source>
        <dbReference type="Proteomes" id="UP000030185"/>
    </source>
</evidence>
<dbReference type="STRING" id="153721.MYP_4217"/>
<dbReference type="Pfam" id="PF05635">
    <property type="entry name" value="23S_rRNA_IVP"/>
    <property type="match status" value="1"/>
</dbReference>
<sequence>MRTIGAKKQDQLVEKTFKLSLSIIELYIELIRNNEFEISEKLLRSTTNIRGNVEGSLAALDNQDYMAKIAVATKEAVEARYWLKLIQMKHTITWSGDLCVDQLNEIISILAYMTQKGTKSNLKLDMHNLN</sequence>
<dbReference type="PANTHER" id="PTHR38471:SF2">
    <property type="entry name" value="FOUR HELIX BUNDLE PROTEIN"/>
    <property type="match status" value="1"/>
</dbReference>
<evidence type="ECO:0000313" key="1">
    <source>
        <dbReference type="EMBL" id="GAL86987.1"/>
    </source>
</evidence>